<dbReference type="Proteomes" id="UP000326757">
    <property type="component" value="Unassembled WGS sequence"/>
</dbReference>
<evidence type="ECO:0000313" key="2">
    <source>
        <dbReference type="Proteomes" id="UP000326757"/>
    </source>
</evidence>
<dbReference type="OrthoDB" id="2968323at2759"/>
<keyword evidence="2" id="KW-1185">Reference proteome</keyword>
<accession>A0A5N6KN78</accession>
<organism evidence="1 2">
    <name type="scientific">Monilinia laxa</name>
    <name type="common">Brown rot fungus</name>
    <name type="synonym">Sclerotinia laxa</name>
    <dbReference type="NCBI Taxonomy" id="61186"/>
    <lineage>
        <taxon>Eukaryota</taxon>
        <taxon>Fungi</taxon>
        <taxon>Dikarya</taxon>
        <taxon>Ascomycota</taxon>
        <taxon>Pezizomycotina</taxon>
        <taxon>Leotiomycetes</taxon>
        <taxon>Helotiales</taxon>
        <taxon>Sclerotiniaceae</taxon>
        <taxon>Monilinia</taxon>
    </lineage>
</organism>
<dbReference type="EMBL" id="VIGI01000001">
    <property type="protein sequence ID" value="KAB8305158.1"/>
    <property type="molecule type" value="Genomic_DNA"/>
</dbReference>
<gene>
    <name evidence="1" type="ORF">EYC80_004450</name>
</gene>
<proteinExistence type="predicted"/>
<reference evidence="1 2" key="1">
    <citation type="submission" date="2019-06" db="EMBL/GenBank/DDBJ databases">
        <title>Genome Sequence of the Brown Rot Fungal Pathogen Monilinia laxa.</title>
        <authorList>
            <person name="De Miccolis Angelini R.M."/>
            <person name="Landi L."/>
            <person name="Abate D."/>
            <person name="Pollastro S."/>
            <person name="Romanazzi G."/>
            <person name="Faretra F."/>
        </authorList>
    </citation>
    <scope>NUCLEOTIDE SEQUENCE [LARGE SCALE GENOMIC DNA]</scope>
    <source>
        <strain evidence="1 2">Mlax316</strain>
    </source>
</reference>
<comment type="caution">
    <text evidence="1">The sequence shown here is derived from an EMBL/GenBank/DDBJ whole genome shotgun (WGS) entry which is preliminary data.</text>
</comment>
<dbReference type="AlphaFoldDB" id="A0A5N6KN78"/>
<name>A0A5N6KN78_MONLA</name>
<evidence type="ECO:0000313" key="1">
    <source>
        <dbReference type="EMBL" id="KAB8305158.1"/>
    </source>
</evidence>
<sequence length="176" mass="19939">MIQERVHGETLEHGYSKLYRGLEFANPRNPHLQRRCSYARAVAGFVAQIDRVEMPGYGVFAAHVNMPEKGTQINAGVGDDAKALPRIVTRKPPSFLWNMTESPLLPEEKAQIKMAFDEEMRRLSPDRGYEGDAYEESRVLVRALCMYALFGPGFRHHVEISFKGLVGAWGRLTGRF</sequence>
<protein>
    <submittedName>
        <fullName evidence="1">Uncharacterized protein</fullName>
    </submittedName>
</protein>